<feature type="region of interest" description="Disordered" evidence="6">
    <location>
        <begin position="70"/>
        <end position="128"/>
    </location>
</feature>
<dbReference type="EMBL" id="MRZV01000711">
    <property type="protein sequence ID" value="PIK45479.1"/>
    <property type="molecule type" value="Genomic_DNA"/>
</dbReference>
<dbReference type="PANTHER" id="PTHR32086">
    <property type="entry name" value="FANCONI ANEMIA GROUP D2 PROTEIN"/>
    <property type="match status" value="1"/>
</dbReference>
<evidence type="ECO:0000256" key="4">
    <source>
        <dbReference type="ARBA" id="ARBA00023242"/>
    </source>
</evidence>
<feature type="compositionally biased region" description="Polar residues" evidence="6">
    <location>
        <begin position="104"/>
        <end position="113"/>
    </location>
</feature>
<dbReference type="GO" id="GO:0000793">
    <property type="term" value="C:condensed chromosome"/>
    <property type="evidence" value="ECO:0007669"/>
    <property type="project" value="TreeGrafter"/>
</dbReference>
<dbReference type="GO" id="GO:0036297">
    <property type="term" value="P:interstrand cross-link repair"/>
    <property type="evidence" value="ECO:0007669"/>
    <property type="project" value="TreeGrafter"/>
</dbReference>
<dbReference type="GO" id="GO:0070182">
    <property type="term" value="F:DNA polymerase binding"/>
    <property type="evidence" value="ECO:0007669"/>
    <property type="project" value="TreeGrafter"/>
</dbReference>
<keyword evidence="7" id="KW-0812">Transmembrane</keyword>
<dbReference type="InterPro" id="IPR029448">
    <property type="entry name" value="FANCD2"/>
</dbReference>
<reference evidence="9 10" key="1">
    <citation type="journal article" date="2017" name="PLoS Biol.">
        <title>The sea cucumber genome provides insights into morphological evolution and visceral regeneration.</title>
        <authorList>
            <person name="Zhang X."/>
            <person name="Sun L."/>
            <person name="Yuan J."/>
            <person name="Sun Y."/>
            <person name="Gao Y."/>
            <person name="Zhang L."/>
            <person name="Li S."/>
            <person name="Dai H."/>
            <person name="Hamel J.F."/>
            <person name="Liu C."/>
            <person name="Yu Y."/>
            <person name="Liu S."/>
            <person name="Lin W."/>
            <person name="Guo K."/>
            <person name="Jin S."/>
            <person name="Xu P."/>
            <person name="Storey K.B."/>
            <person name="Huan P."/>
            <person name="Zhang T."/>
            <person name="Zhou Y."/>
            <person name="Zhang J."/>
            <person name="Lin C."/>
            <person name="Li X."/>
            <person name="Xing L."/>
            <person name="Huo D."/>
            <person name="Sun M."/>
            <person name="Wang L."/>
            <person name="Mercier A."/>
            <person name="Li F."/>
            <person name="Yang H."/>
            <person name="Xiang J."/>
        </authorList>
    </citation>
    <scope>NUCLEOTIDE SEQUENCE [LARGE SCALE GENOMIC DNA]</scope>
    <source>
        <strain evidence="9">Shaxun</strain>
        <tissue evidence="9">Muscle</tissue>
    </source>
</reference>
<dbReference type="GO" id="GO:0007129">
    <property type="term" value="P:homologous chromosome pairing at meiosis"/>
    <property type="evidence" value="ECO:0007669"/>
    <property type="project" value="TreeGrafter"/>
</dbReference>
<dbReference type="GO" id="GO:0005634">
    <property type="term" value="C:nucleus"/>
    <property type="evidence" value="ECO:0007669"/>
    <property type="project" value="UniProtKB-SubCell"/>
</dbReference>
<sequence length="673" mass="75578">MRSLRTLKLHCFCFCSQTINAFSVATDPELKAKVIGRVQCITKLEDMLEKCLAVTPGYKPPAASFELSISPEVKGHGTGPSTSGKTKAEGSKKRKRASQEKENNPTNDTTLSSQRDEEEDVDTTKETSPEVRANLKDYKGFFRELDLDVFLILSSGLFSKSIMDSELHTKEVQLLQLQPSQLEFLLRDLLDKTKHSLTTRKKTFLHAKSKTSVGFSRLDQLSAHQVAKKLVKFLPSLCQHLEATNDFIQTLTSRNDGVVDGPGSTSADALKTKSCFQIILEILLCFFLSVIFVILGRDGLHAKSSLPVLEESLGVFAAKITEGTQSTNVIDLSKKCCQYFEKYKDSVPTLDCGLVLLKLMVALTNLNSQERSEPIGSLAETFLKREWLDENGDRCKGAKYNESLQRVIRLHLCHAKDDTLKAIETICSTGVPELVNAGSNSCSTTYPTLTQPTFSSYYRIMFEELVAFQKKIPMFSSREEADAQSQKLIDWNVSVRVMYMLISMIKAYDGRANVTTALKHGRASLEVFMRNGMPALDWMFKTQKEDVQSLLKNLQPSTRALQYMCNHTKVAQDISLNNHVPALKRILEQFVYRVKAMLALHGCHQAMWVGNLKNKDIKGDEIPSQVCPDEEEDSESDEEEEEEQREEKMSEDESDDEEDSENGVIFTELLGSN</sequence>
<organism evidence="9 10">
    <name type="scientific">Stichopus japonicus</name>
    <name type="common">Sea cucumber</name>
    <dbReference type="NCBI Taxonomy" id="307972"/>
    <lineage>
        <taxon>Eukaryota</taxon>
        <taxon>Metazoa</taxon>
        <taxon>Echinodermata</taxon>
        <taxon>Eleutherozoa</taxon>
        <taxon>Echinozoa</taxon>
        <taxon>Holothuroidea</taxon>
        <taxon>Aspidochirotacea</taxon>
        <taxon>Aspidochirotida</taxon>
        <taxon>Stichopodidae</taxon>
        <taxon>Apostichopus</taxon>
    </lineage>
</organism>
<dbReference type="Pfam" id="PF14631">
    <property type="entry name" value="FancD2"/>
    <property type="match status" value="1"/>
</dbReference>
<dbReference type="AlphaFoldDB" id="A0A2G8KBZ1"/>
<keyword evidence="4" id="KW-0539">Nucleus</keyword>
<dbReference type="GO" id="GO:0031573">
    <property type="term" value="P:mitotic intra-S DNA damage checkpoint signaling"/>
    <property type="evidence" value="ECO:0007669"/>
    <property type="project" value="TreeGrafter"/>
</dbReference>
<dbReference type="Proteomes" id="UP000230750">
    <property type="component" value="Unassembled WGS sequence"/>
</dbReference>
<gene>
    <name evidence="9" type="ORF">BSL78_17647</name>
</gene>
<evidence type="ECO:0000256" key="1">
    <source>
        <dbReference type="ARBA" id="ARBA00004123"/>
    </source>
</evidence>
<keyword evidence="3" id="KW-0832">Ubl conjugation</keyword>
<evidence type="ECO:0000256" key="8">
    <source>
        <dbReference type="SAM" id="SignalP"/>
    </source>
</evidence>
<name>A0A2G8KBZ1_STIJA</name>
<feature type="chain" id="PRO_5013930083" evidence="8">
    <location>
        <begin position="22"/>
        <end position="673"/>
    </location>
</feature>
<evidence type="ECO:0000256" key="7">
    <source>
        <dbReference type="SAM" id="Phobius"/>
    </source>
</evidence>
<dbReference type="GO" id="GO:1990918">
    <property type="term" value="P:double-strand break repair involved in meiotic recombination"/>
    <property type="evidence" value="ECO:0007669"/>
    <property type="project" value="TreeGrafter"/>
</dbReference>
<dbReference type="OrthoDB" id="27031at2759"/>
<feature type="region of interest" description="Disordered" evidence="6">
    <location>
        <begin position="620"/>
        <end position="673"/>
    </location>
</feature>
<evidence type="ECO:0000256" key="3">
    <source>
        <dbReference type="ARBA" id="ARBA00022843"/>
    </source>
</evidence>
<feature type="signal peptide" evidence="8">
    <location>
        <begin position="1"/>
        <end position="21"/>
    </location>
</feature>
<accession>A0A2G8KBZ1</accession>
<keyword evidence="10" id="KW-1185">Reference proteome</keyword>
<feature type="compositionally biased region" description="Acidic residues" evidence="6">
    <location>
        <begin position="628"/>
        <end position="661"/>
    </location>
</feature>
<keyword evidence="7" id="KW-1133">Transmembrane helix</keyword>
<keyword evidence="8" id="KW-0732">Signal</keyword>
<evidence type="ECO:0000313" key="9">
    <source>
        <dbReference type="EMBL" id="PIK45479.1"/>
    </source>
</evidence>
<keyword evidence="7" id="KW-0472">Membrane</keyword>
<evidence type="ECO:0000256" key="6">
    <source>
        <dbReference type="SAM" id="MobiDB-lite"/>
    </source>
</evidence>
<dbReference type="PANTHER" id="PTHR32086:SF0">
    <property type="entry name" value="FANCONI ANEMIA GROUP D2 PROTEIN"/>
    <property type="match status" value="1"/>
</dbReference>
<feature type="transmembrane region" description="Helical" evidence="7">
    <location>
        <begin position="276"/>
        <end position="295"/>
    </location>
</feature>
<evidence type="ECO:0000256" key="5">
    <source>
        <dbReference type="ARBA" id="ARBA00093456"/>
    </source>
</evidence>
<evidence type="ECO:0000256" key="2">
    <source>
        <dbReference type="ARBA" id="ARBA00022499"/>
    </source>
</evidence>
<protein>
    <submittedName>
        <fullName evidence="9">Putative Fanconi anemia group D2 protein-like</fullName>
    </submittedName>
</protein>
<evidence type="ECO:0000313" key="10">
    <source>
        <dbReference type="Proteomes" id="UP000230750"/>
    </source>
</evidence>
<comment type="similarity">
    <text evidence="5">Belongs to the Fanconi anemia protein FANCD2 family.</text>
</comment>
<keyword evidence="2" id="KW-1017">Isopeptide bond</keyword>
<dbReference type="STRING" id="307972.A0A2G8KBZ1"/>
<feature type="compositionally biased region" description="Basic and acidic residues" evidence="6">
    <location>
        <begin position="86"/>
        <end position="103"/>
    </location>
</feature>
<comment type="caution">
    <text evidence="9">The sequence shown here is derived from an EMBL/GenBank/DDBJ whole genome shotgun (WGS) entry which is preliminary data.</text>
</comment>
<proteinExistence type="inferred from homology"/>
<comment type="subcellular location">
    <subcellularLocation>
        <location evidence="1">Nucleus</location>
    </subcellularLocation>
</comment>